<feature type="transmembrane region" description="Helical" evidence="6">
    <location>
        <begin position="829"/>
        <end position="853"/>
    </location>
</feature>
<dbReference type="Proteomes" id="UP000095552">
    <property type="component" value="Unassembled WGS sequence"/>
</dbReference>
<reference evidence="9 10" key="1">
    <citation type="submission" date="2016-08" db="EMBL/GenBank/DDBJ databases">
        <title>Draft genome of Fabibacter sp. strain SK-8.</title>
        <authorList>
            <person name="Wong S.-K."/>
            <person name="Hamasaki K."/>
            <person name="Yoshizawa S."/>
        </authorList>
    </citation>
    <scope>NUCLEOTIDE SEQUENCE [LARGE SCALE GENOMIC DNA]</scope>
    <source>
        <strain evidence="9 10">SK-8</strain>
    </source>
</reference>
<feature type="transmembrane region" description="Helical" evidence="6">
    <location>
        <begin position="799"/>
        <end position="817"/>
    </location>
</feature>
<evidence type="ECO:0000256" key="2">
    <source>
        <dbReference type="ARBA" id="ARBA00022475"/>
    </source>
</evidence>
<feature type="domain" description="ABC3 transporter permease C-terminal" evidence="7">
    <location>
        <begin position="752"/>
        <end position="863"/>
    </location>
</feature>
<evidence type="ECO:0000259" key="7">
    <source>
        <dbReference type="Pfam" id="PF02687"/>
    </source>
</evidence>
<feature type="transmembrane region" description="Helical" evidence="6">
    <location>
        <begin position="746"/>
        <end position="770"/>
    </location>
</feature>
<organism evidence="9 10">
    <name type="scientific">Roseivirga misakiensis</name>
    <dbReference type="NCBI Taxonomy" id="1563681"/>
    <lineage>
        <taxon>Bacteria</taxon>
        <taxon>Pseudomonadati</taxon>
        <taxon>Bacteroidota</taxon>
        <taxon>Cytophagia</taxon>
        <taxon>Cytophagales</taxon>
        <taxon>Roseivirgaceae</taxon>
        <taxon>Roseivirga</taxon>
    </lineage>
</organism>
<dbReference type="Pfam" id="PF12704">
    <property type="entry name" value="MacB_PCD"/>
    <property type="match status" value="1"/>
</dbReference>
<evidence type="ECO:0008006" key="11">
    <source>
        <dbReference type="Google" id="ProtNLM"/>
    </source>
</evidence>
<dbReference type="InterPro" id="IPR003838">
    <property type="entry name" value="ABC3_permease_C"/>
</dbReference>
<dbReference type="NCBIfam" id="NF038404">
    <property type="entry name" value="perm_prefix_2"/>
    <property type="match status" value="1"/>
</dbReference>
<sequence length="870" mass="97713">MNLDSTPKFWTNLFRRVCNRDFFEELQGDLEERFFHDLEVKGGKVARRNYRKEVLKMLRPSVIKTTKMKQQFSFSIFRMHLVLTARNMKRNKVFSFVNVLSLAAAMTLCLFAVNMIYTGYSYDKQHINADRIYRVINKAVEPERTLNLASSPYALDRHLKAMPQIESSTFFITNINGSYDVKGETLGLRGYSVDENFFDVFNFKVIAGNPQDIFRDYSSIAITDKAAKRLFGNDNPIGKKSNSGAVIRAVIESPDKISHLKFDFIHNVAFMGSRMSPEEKQARLYDWGRYIDDHFNYFRLAENASVSDVNNLLSAFNQNIEESASRNTKITLGTQKLSDIMFGPEFMIEMRPVHSRATLIALVIAIVVLIALAGFNYTNLSIARSLQRSKEIGIRKLTGSTKWQVIGQFLTETTIFSVFALAIAVFAYQLVLPSFEQYIQEFSSLFRPDLNTEMLIWFGIFSILVGLAAGIFPALHFAKISPLLAINNRLKKGVINLPTMKKALVGIQVCVSTFSILFIALIAHQKNEVLSADLGYETEGLLAVPINKIDLDIFTAELDKLPEVKSYTLSSMIPGAGKMNRRFMVSENLQDTFATLYGIADVQFQDVYAPSLKIGAGFSKGRPNELVVDEAFLKTINLPLETAVGSTVQVMHWDIIEELSIVGVLEKFTFSGLKSRNNYPLAIRNKVDTLESKFITLNLASNNIPNTLRKIESGWSMSASDQVFNPIYVDDVIAKNYTSFYGMMHLMELCGAIIILIAVLGQFGIALFNAESRVKEIGIRKVLGANFTSLAKLFTRSTLTTLGISALIAIPAVYYFFNESIVPQFALELSLPVSVILKGIFTLWAAIVAIVVIQTWQTANLNPAESLRNE</sequence>
<keyword evidence="5 6" id="KW-0472">Membrane</keyword>
<dbReference type="InterPro" id="IPR047699">
    <property type="entry name" value="Permease_put_prefix"/>
</dbReference>
<dbReference type="GO" id="GO:0005886">
    <property type="term" value="C:plasma membrane"/>
    <property type="evidence" value="ECO:0007669"/>
    <property type="project" value="UniProtKB-SubCell"/>
</dbReference>
<dbReference type="OrthoDB" id="973852at2"/>
<evidence type="ECO:0000256" key="5">
    <source>
        <dbReference type="ARBA" id="ARBA00023136"/>
    </source>
</evidence>
<dbReference type="InterPro" id="IPR025857">
    <property type="entry name" value="MacB_PCD"/>
</dbReference>
<name>A0A1E5SKA3_9BACT</name>
<protein>
    <recommendedName>
        <fullName evidence="11">ABC3 transporter permease protein domain-containing protein</fullName>
    </recommendedName>
</protein>
<dbReference type="RefSeq" id="WP_069835012.1">
    <property type="nucleotide sequence ID" value="NZ_MDGQ01000005.1"/>
</dbReference>
<dbReference type="Pfam" id="PF02687">
    <property type="entry name" value="FtsX"/>
    <property type="match status" value="2"/>
</dbReference>
<feature type="domain" description="ABC3 transporter permease C-terminal" evidence="7">
    <location>
        <begin position="364"/>
        <end position="482"/>
    </location>
</feature>
<evidence type="ECO:0000256" key="1">
    <source>
        <dbReference type="ARBA" id="ARBA00004651"/>
    </source>
</evidence>
<feature type="transmembrane region" description="Helical" evidence="6">
    <location>
        <begin position="359"/>
        <end position="380"/>
    </location>
</feature>
<accession>A0A1E5SKA3</accession>
<dbReference type="PANTHER" id="PTHR30572:SF18">
    <property type="entry name" value="ABC-TYPE MACROLIDE FAMILY EXPORT SYSTEM PERMEASE COMPONENT 2"/>
    <property type="match status" value="1"/>
</dbReference>
<evidence type="ECO:0000313" key="10">
    <source>
        <dbReference type="Proteomes" id="UP000095552"/>
    </source>
</evidence>
<evidence type="ECO:0000313" key="9">
    <source>
        <dbReference type="EMBL" id="OEJ99550.1"/>
    </source>
</evidence>
<dbReference type="AlphaFoldDB" id="A0A1E5SKA3"/>
<evidence type="ECO:0000256" key="4">
    <source>
        <dbReference type="ARBA" id="ARBA00022989"/>
    </source>
</evidence>
<dbReference type="PANTHER" id="PTHR30572">
    <property type="entry name" value="MEMBRANE COMPONENT OF TRANSPORTER-RELATED"/>
    <property type="match status" value="1"/>
</dbReference>
<dbReference type="EMBL" id="MDGQ01000005">
    <property type="protein sequence ID" value="OEJ99550.1"/>
    <property type="molecule type" value="Genomic_DNA"/>
</dbReference>
<feature type="domain" description="MacB-like periplasmic core" evidence="8">
    <location>
        <begin position="95"/>
        <end position="310"/>
    </location>
</feature>
<feature type="transmembrane region" description="Helical" evidence="6">
    <location>
        <begin position="455"/>
        <end position="478"/>
    </location>
</feature>
<keyword evidence="2" id="KW-1003">Cell membrane</keyword>
<evidence type="ECO:0000256" key="6">
    <source>
        <dbReference type="SAM" id="Phobius"/>
    </source>
</evidence>
<feature type="transmembrane region" description="Helical" evidence="6">
    <location>
        <begin position="499"/>
        <end position="523"/>
    </location>
</feature>
<proteinExistence type="predicted"/>
<dbReference type="STRING" id="1563681.BFP71_08200"/>
<feature type="transmembrane region" description="Helical" evidence="6">
    <location>
        <begin position="415"/>
        <end position="435"/>
    </location>
</feature>
<dbReference type="GO" id="GO:0022857">
    <property type="term" value="F:transmembrane transporter activity"/>
    <property type="evidence" value="ECO:0007669"/>
    <property type="project" value="TreeGrafter"/>
</dbReference>
<evidence type="ECO:0000256" key="3">
    <source>
        <dbReference type="ARBA" id="ARBA00022692"/>
    </source>
</evidence>
<keyword evidence="10" id="KW-1185">Reference proteome</keyword>
<evidence type="ECO:0000259" key="8">
    <source>
        <dbReference type="Pfam" id="PF12704"/>
    </source>
</evidence>
<comment type="subcellular location">
    <subcellularLocation>
        <location evidence="1">Cell membrane</location>
        <topology evidence="1">Multi-pass membrane protein</topology>
    </subcellularLocation>
</comment>
<keyword evidence="3 6" id="KW-0812">Transmembrane</keyword>
<comment type="caution">
    <text evidence="9">The sequence shown here is derived from an EMBL/GenBank/DDBJ whole genome shotgun (WGS) entry which is preliminary data.</text>
</comment>
<dbReference type="InterPro" id="IPR050250">
    <property type="entry name" value="Macrolide_Exporter_MacB"/>
</dbReference>
<gene>
    <name evidence="9" type="ORF">BFP71_08200</name>
</gene>
<feature type="transmembrane region" description="Helical" evidence="6">
    <location>
        <begin position="93"/>
        <end position="117"/>
    </location>
</feature>
<keyword evidence="4 6" id="KW-1133">Transmembrane helix</keyword>